<accession>A0AAD7WEA6</accession>
<keyword evidence="3" id="KW-1185">Reference proteome</keyword>
<protein>
    <submittedName>
        <fullName evidence="2">Uncharacterized protein</fullName>
    </submittedName>
</protein>
<evidence type="ECO:0000256" key="1">
    <source>
        <dbReference type="SAM" id="MobiDB-lite"/>
    </source>
</evidence>
<reference evidence="2" key="1">
    <citation type="journal article" date="2023" name="Science">
        <title>Genome structures resolve the early diversification of teleost fishes.</title>
        <authorList>
            <person name="Parey E."/>
            <person name="Louis A."/>
            <person name="Montfort J."/>
            <person name="Bouchez O."/>
            <person name="Roques C."/>
            <person name="Iampietro C."/>
            <person name="Lluch J."/>
            <person name="Castinel A."/>
            <person name="Donnadieu C."/>
            <person name="Desvignes T."/>
            <person name="Floi Bucao C."/>
            <person name="Jouanno E."/>
            <person name="Wen M."/>
            <person name="Mejri S."/>
            <person name="Dirks R."/>
            <person name="Jansen H."/>
            <person name="Henkel C."/>
            <person name="Chen W.J."/>
            <person name="Zahm M."/>
            <person name="Cabau C."/>
            <person name="Klopp C."/>
            <person name="Thompson A.W."/>
            <person name="Robinson-Rechavi M."/>
            <person name="Braasch I."/>
            <person name="Lecointre G."/>
            <person name="Bobe J."/>
            <person name="Postlethwait J.H."/>
            <person name="Berthelot C."/>
            <person name="Roest Crollius H."/>
            <person name="Guiguen Y."/>
        </authorList>
    </citation>
    <scope>NUCLEOTIDE SEQUENCE</scope>
    <source>
        <strain evidence="2">NC1722</strain>
    </source>
</reference>
<evidence type="ECO:0000313" key="2">
    <source>
        <dbReference type="EMBL" id="KAJ8393628.1"/>
    </source>
</evidence>
<proteinExistence type="predicted"/>
<name>A0AAD7WEA6_9TELE</name>
<organism evidence="2 3">
    <name type="scientific">Aldrovandia affinis</name>
    <dbReference type="NCBI Taxonomy" id="143900"/>
    <lineage>
        <taxon>Eukaryota</taxon>
        <taxon>Metazoa</taxon>
        <taxon>Chordata</taxon>
        <taxon>Craniata</taxon>
        <taxon>Vertebrata</taxon>
        <taxon>Euteleostomi</taxon>
        <taxon>Actinopterygii</taxon>
        <taxon>Neopterygii</taxon>
        <taxon>Teleostei</taxon>
        <taxon>Notacanthiformes</taxon>
        <taxon>Halosauridae</taxon>
        <taxon>Aldrovandia</taxon>
    </lineage>
</organism>
<dbReference type="Proteomes" id="UP001221898">
    <property type="component" value="Unassembled WGS sequence"/>
</dbReference>
<feature type="compositionally biased region" description="Low complexity" evidence="1">
    <location>
        <begin position="87"/>
        <end position="106"/>
    </location>
</feature>
<dbReference type="EMBL" id="JAINUG010000135">
    <property type="protein sequence ID" value="KAJ8393628.1"/>
    <property type="molecule type" value="Genomic_DNA"/>
</dbReference>
<gene>
    <name evidence="2" type="ORF">AAFF_G00058470</name>
</gene>
<dbReference type="AlphaFoldDB" id="A0AAD7WEA6"/>
<comment type="caution">
    <text evidence="2">The sequence shown here is derived from an EMBL/GenBank/DDBJ whole genome shotgun (WGS) entry which is preliminary data.</text>
</comment>
<sequence>MQKHWHRVARYSGISWQHTCPGRPTPRGYRIKRRQALAILQSPATLGRATSPPALVTKSEPGSASQASHRRAPLTLPVQRDLPSPVSSRQRGANRRAGSSGARRSL</sequence>
<feature type="region of interest" description="Disordered" evidence="1">
    <location>
        <begin position="40"/>
        <end position="106"/>
    </location>
</feature>
<evidence type="ECO:0000313" key="3">
    <source>
        <dbReference type="Proteomes" id="UP001221898"/>
    </source>
</evidence>